<keyword evidence="1" id="KW-0732">Signal</keyword>
<dbReference type="EMBL" id="JBHUOS010000009">
    <property type="protein sequence ID" value="MFD2916000.1"/>
    <property type="molecule type" value="Genomic_DNA"/>
</dbReference>
<evidence type="ECO:0000313" key="3">
    <source>
        <dbReference type="Proteomes" id="UP001597548"/>
    </source>
</evidence>
<feature type="signal peptide" evidence="1">
    <location>
        <begin position="1"/>
        <end position="19"/>
    </location>
</feature>
<dbReference type="RefSeq" id="WP_194508016.1">
    <property type="nucleotide sequence ID" value="NZ_JADILU010000004.1"/>
</dbReference>
<protein>
    <submittedName>
        <fullName evidence="2">DUF2141 domain-containing protein</fullName>
    </submittedName>
</protein>
<dbReference type="Proteomes" id="UP001597548">
    <property type="component" value="Unassembled WGS sequence"/>
</dbReference>
<keyword evidence="3" id="KW-1185">Reference proteome</keyword>
<evidence type="ECO:0000256" key="1">
    <source>
        <dbReference type="SAM" id="SignalP"/>
    </source>
</evidence>
<comment type="caution">
    <text evidence="2">The sequence shown here is derived from an EMBL/GenBank/DDBJ whole genome shotgun (WGS) entry which is preliminary data.</text>
</comment>
<gene>
    <name evidence="2" type="ORF">ACFS29_10140</name>
</gene>
<name>A0ABW5ZUU2_9FLAO</name>
<evidence type="ECO:0000313" key="2">
    <source>
        <dbReference type="EMBL" id="MFD2916000.1"/>
    </source>
</evidence>
<accession>A0ABW5ZUU2</accession>
<dbReference type="Pfam" id="PF09912">
    <property type="entry name" value="DUF2141"/>
    <property type="match status" value="1"/>
</dbReference>
<organism evidence="2 3">
    <name type="scientific">Psychroserpens luteus</name>
    <dbReference type="NCBI Taxonomy" id="1434066"/>
    <lineage>
        <taxon>Bacteria</taxon>
        <taxon>Pseudomonadati</taxon>
        <taxon>Bacteroidota</taxon>
        <taxon>Flavobacteriia</taxon>
        <taxon>Flavobacteriales</taxon>
        <taxon>Flavobacteriaceae</taxon>
        <taxon>Psychroserpens</taxon>
    </lineage>
</organism>
<dbReference type="InterPro" id="IPR018673">
    <property type="entry name" value="DUF2141"/>
</dbReference>
<reference evidence="3" key="1">
    <citation type="journal article" date="2019" name="Int. J. Syst. Evol. Microbiol.">
        <title>The Global Catalogue of Microorganisms (GCM) 10K type strain sequencing project: providing services to taxonomists for standard genome sequencing and annotation.</title>
        <authorList>
            <consortium name="The Broad Institute Genomics Platform"/>
            <consortium name="The Broad Institute Genome Sequencing Center for Infectious Disease"/>
            <person name="Wu L."/>
            <person name="Ma J."/>
        </authorList>
    </citation>
    <scope>NUCLEOTIDE SEQUENCE [LARGE SCALE GENOMIC DNA]</scope>
    <source>
        <strain evidence="3">KCTC 32514</strain>
    </source>
</reference>
<sequence>MKTLFLSIALTIISTLGFAQETKGQTITVTIENAKSDDGKIVLALNTEDTFMKKQPIQSASADIKDGKATITFENIQPGDYAIIALHDLNGNQSMDFEANGMPKESFGTSNNPRSFGPPMYDDAKFNVANEDLELSIRF</sequence>
<proteinExistence type="predicted"/>
<feature type="chain" id="PRO_5045655443" evidence="1">
    <location>
        <begin position="20"/>
        <end position="139"/>
    </location>
</feature>